<sequence>MLNRLHIQVTAFALFALLALSGVGASPYGADAPAEDAEYLSLHQTLAYK</sequence>
<dbReference type="EMBL" id="MU268027">
    <property type="protein sequence ID" value="KAH7906385.1"/>
    <property type="molecule type" value="Genomic_DNA"/>
</dbReference>
<accession>A0ACB7ZYQ4</accession>
<organism evidence="1 2">
    <name type="scientific">Hygrophoropsis aurantiaca</name>
    <dbReference type="NCBI Taxonomy" id="72124"/>
    <lineage>
        <taxon>Eukaryota</taxon>
        <taxon>Fungi</taxon>
        <taxon>Dikarya</taxon>
        <taxon>Basidiomycota</taxon>
        <taxon>Agaricomycotina</taxon>
        <taxon>Agaricomycetes</taxon>
        <taxon>Agaricomycetidae</taxon>
        <taxon>Boletales</taxon>
        <taxon>Coniophorineae</taxon>
        <taxon>Hygrophoropsidaceae</taxon>
        <taxon>Hygrophoropsis</taxon>
    </lineage>
</organism>
<proteinExistence type="predicted"/>
<dbReference type="Proteomes" id="UP000790377">
    <property type="component" value="Unassembled WGS sequence"/>
</dbReference>
<comment type="caution">
    <text evidence="1">The sequence shown here is derived from an EMBL/GenBank/DDBJ whole genome shotgun (WGS) entry which is preliminary data.</text>
</comment>
<evidence type="ECO:0000313" key="2">
    <source>
        <dbReference type="Proteomes" id="UP000790377"/>
    </source>
</evidence>
<reference evidence="1" key="1">
    <citation type="journal article" date="2021" name="New Phytol.">
        <title>Evolutionary innovations through gain and loss of genes in the ectomycorrhizal Boletales.</title>
        <authorList>
            <person name="Wu G."/>
            <person name="Miyauchi S."/>
            <person name="Morin E."/>
            <person name="Kuo A."/>
            <person name="Drula E."/>
            <person name="Varga T."/>
            <person name="Kohler A."/>
            <person name="Feng B."/>
            <person name="Cao Y."/>
            <person name="Lipzen A."/>
            <person name="Daum C."/>
            <person name="Hundley H."/>
            <person name="Pangilinan J."/>
            <person name="Johnson J."/>
            <person name="Barry K."/>
            <person name="LaButti K."/>
            <person name="Ng V."/>
            <person name="Ahrendt S."/>
            <person name="Min B."/>
            <person name="Choi I.G."/>
            <person name="Park H."/>
            <person name="Plett J.M."/>
            <person name="Magnuson J."/>
            <person name="Spatafora J.W."/>
            <person name="Nagy L.G."/>
            <person name="Henrissat B."/>
            <person name="Grigoriev I.V."/>
            <person name="Yang Z.L."/>
            <person name="Xu J."/>
            <person name="Martin F.M."/>
        </authorList>
    </citation>
    <scope>NUCLEOTIDE SEQUENCE</scope>
    <source>
        <strain evidence="1">ATCC 28755</strain>
    </source>
</reference>
<keyword evidence="2" id="KW-1185">Reference proteome</keyword>
<evidence type="ECO:0000313" key="1">
    <source>
        <dbReference type="EMBL" id="KAH7906385.1"/>
    </source>
</evidence>
<protein>
    <submittedName>
        <fullName evidence="1">Uncharacterized protein</fullName>
    </submittedName>
</protein>
<name>A0ACB7ZYQ4_9AGAM</name>
<gene>
    <name evidence="1" type="ORF">BJ138DRAFT_1129942</name>
</gene>